<dbReference type="Gene3D" id="1.10.510.10">
    <property type="entry name" value="Transferase(Phosphotransferase) domain 1"/>
    <property type="match status" value="1"/>
</dbReference>
<evidence type="ECO:0000256" key="2">
    <source>
        <dbReference type="ARBA" id="ARBA00022614"/>
    </source>
</evidence>
<dbReference type="InParanoid" id="A0A200QYA9"/>
<dbReference type="FunCoup" id="A0A200QYA9">
    <property type="interactions" value="1262"/>
</dbReference>
<evidence type="ECO:0000256" key="6">
    <source>
        <dbReference type="ARBA" id="ARBA00023136"/>
    </source>
</evidence>
<organism evidence="11 12">
    <name type="scientific">Macleaya cordata</name>
    <name type="common">Five-seeded plume-poppy</name>
    <name type="synonym">Bocconia cordata</name>
    <dbReference type="NCBI Taxonomy" id="56857"/>
    <lineage>
        <taxon>Eukaryota</taxon>
        <taxon>Viridiplantae</taxon>
        <taxon>Streptophyta</taxon>
        <taxon>Embryophyta</taxon>
        <taxon>Tracheophyta</taxon>
        <taxon>Spermatophyta</taxon>
        <taxon>Magnoliopsida</taxon>
        <taxon>Ranunculales</taxon>
        <taxon>Papaveraceae</taxon>
        <taxon>Papaveroideae</taxon>
        <taxon>Macleaya</taxon>
    </lineage>
</organism>
<keyword evidence="2" id="KW-0433">Leucine-rich repeat</keyword>
<protein>
    <submittedName>
        <fullName evidence="11">Protein kinase domain</fullName>
    </submittedName>
</protein>
<evidence type="ECO:0000313" key="12">
    <source>
        <dbReference type="Proteomes" id="UP000195402"/>
    </source>
</evidence>
<dbReference type="STRING" id="56857.A0A200QYA9"/>
<feature type="chain" id="PRO_5011990067" evidence="9">
    <location>
        <begin position="24"/>
        <end position="766"/>
    </location>
</feature>
<dbReference type="GO" id="GO:0004672">
    <property type="term" value="F:protein kinase activity"/>
    <property type="evidence" value="ECO:0007669"/>
    <property type="project" value="InterPro"/>
</dbReference>
<evidence type="ECO:0000256" key="3">
    <source>
        <dbReference type="ARBA" id="ARBA00022692"/>
    </source>
</evidence>
<keyword evidence="11" id="KW-0418">Kinase</keyword>
<dbReference type="OMA" id="YKHEAAG"/>
<dbReference type="Pfam" id="PF13855">
    <property type="entry name" value="LRR_8"/>
    <property type="match status" value="2"/>
</dbReference>
<dbReference type="EMBL" id="MVGT01000779">
    <property type="protein sequence ID" value="OVA15411.1"/>
    <property type="molecule type" value="Genomic_DNA"/>
</dbReference>
<proteinExistence type="predicted"/>
<keyword evidence="6 8" id="KW-0472">Membrane</keyword>
<keyword evidence="7" id="KW-0325">Glycoprotein</keyword>
<evidence type="ECO:0000256" key="1">
    <source>
        <dbReference type="ARBA" id="ARBA00004370"/>
    </source>
</evidence>
<dbReference type="FunFam" id="1.10.510.10:FF:000657">
    <property type="entry name" value="Putative inactive leucine-rich repeat receptor-like protein kinase"/>
    <property type="match status" value="1"/>
</dbReference>
<dbReference type="InterPro" id="IPR001245">
    <property type="entry name" value="Ser-Thr/Tyr_kinase_cat_dom"/>
</dbReference>
<feature type="signal peptide" evidence="9">
    <location>
        <begin position="1"/>
        <end position="23"/>
    </location>
</feature>
<dbReference type="SUPFAM" id="SSF56112">
    <property type="entry name" value="Protein kinase-like (PK-like)"/>
    <property type="match status" value="1"/>
</dbReference>
<dbReference type="Gene3D" id="3.30.200.20">
    <property type="entry name" value="Phosphorylase Kinase, domain 1"/>
    <property type="match status" value="1"/>
</dbReference>
<evidence type="ECO:0000256" key="8">
    <source>
        <dbReference type="SAM" id="Phobius"/>
    </source>
</evidence>
<dbReference type="InterPro" id="IPR003591">
    <property type="entry name" value="Leu-rich_rpt_typical-subtyp"/>
</dbReference>
<comment type="subcellular location">
    <subcellularLocation>
        <location evidence="1">Membrane</location>
    </subcellularLocation>
</comment>
<dbReference type="Proteomes" id="UP000195402">
    <property type="component" value="Unassembled WGS sequence"/>
</dbReference>
<dbReference type="GO" id="GO:0033612">
    <property type="term" value="F:receptor serine/threonine kinase binding"/>
    <property type="evidence" value="ECO:0007669"/>
    <property type="project" value="TreeGrafter"/>
</dbReference>
<dbReference type="InterPro" id="IPR011009">
    <property type="entry name" value="Kinase-like_dom_sf"/>
</dbReference>
<evidence type="ECO:0000259" key="10">
    <source>
        <dbReference type="PROSITE" id="PS50011"/>
    </source>
</evidence>
<dbReference type="AlphaFoldDB" id="A0A200QYA9"/>
<dbReference type="Pfam" id="PF07714">
    <property type="entry name" value="PK_Tyr_Ser-Thr"/>
    <property type="match status" value="1"/>
</dbReference>
<dbReference type="PROSITE" id="PS50011">
    <property type="entry name" value="PROTEIN_KINASE_DOM"/>
    <property type="match status" value="1"/>
</dbReference>
<dbReference type="FunFam" id="3.30.200.20:FF:000479">
    <property type="entry name" value="Putative inactive leucine-rich repeat receptor-like protein kinase"/>
    <property type="match status" value="1"/>
</dbReference>
<keyword evidence="9" id="KW-0732">Signal</keyword>
<dbReference type="Gene3D" id="3.80.10.10">
    <property type="entry name" value="Ribonuclease Inhibitor"/>
    <property type="match status" value="2"/>
</dbReference>
<reference evidence="11 12" key="1">
    <citation type="journal article" date="2017" name="Mol. Plant">
        <title>The Genome of Medicinal Plant Macleaya cordata Provides New Insights into Benzylisoquinoline Alkaloids Metabolism.</title>
        <authorList>
            <person name="Liu X."/>
            <person name="Liu Y."/>
            <person name="Huang P."/>
            <person name="Ma Y."/>
            <person name="Qing Z."/>
            <person name="Tang Q."/>
            <person name="Cao H."/>
            <person name="Cheng P."/>
            <person name="Zheng Y."/>
            <person name="Yuan Z."/>
            <person name="Zhou Y."/>
            <person name="Liu J."/>
            <person name="Tang Z."/>
            <person name="Zhuo Y."/>
            <person name="Zhang Y."/>
            <person name="Yu L."/>
            <person name="Huang J."/>
            <person name="Yang P."/>
            <person name="Peng Q."/>
            <person name="Zhang J."/>
            <person name="Jiang W."/>
            <person name="Zhang Z."/>
            <person name="Lin K."/>
            <person name="Ro D.K."/>
            <person name="Chen X."/>
            <person name="Xiong X."/>
            <person name="Shang Y."/>
            <person name="Huang S."/>
            <person name="Zeng J."/>
        </authorList>
    </citation>
    <scope>NUCLEOTIDE SEQUENCE [LARGE SCALE GENOMIC DNA]</scope>
    <source>
        <strain evidence="12">cv. BLH2017</strain>
        <tissue evidence="11">Root</tissue>
    </source>
</reference>
<feature type="transmembrane region" description="Helical" evidence="8">
    <location>
        <begin position="392"/>
        <end position="418"/>
    </location>
</feature>
<keyword evidence="12" id="KW-1185">Reference proteome</keyword>
<name>A0A200QYA9_MACCD</name>
<evidence type="ECO:0000313" key="11">
    <source>
        <dbReference type="EMBL" id="OVA15411.1"/>
    </source>
</evidence>
<dbReference type="PANTHER" id="PTHR48056">
    <property type="entry name" value="LRR RECEPTOR-LIKE SERINE/THREONINE-PROTEIN KINASE-RELATED"/>
    <property type="match status" value="1"/>
</dbReference>
<gene>
    <name evidence="11" type="ORF">BVC80_1551g49</name>
</gene>
<dbReference type="GO" id="GO:0005524">
    <property type="term" value="F:ATP binding"/>
    <property type="evidence" value="ECO:0007669"/>
    <property type="project" value="InterPro"/>
</dbReference>
<keyword evidence="3 8" id="KW-0812">Transmembrane</keyword>
<dbReference type="GO" id="GO:0016020">
    <property type="term" value="C:membrane"/>
    <property type="evidence" value="ECO:0007669"/>
    <property type="project" value="UniProtKB-SubCell"/>
</dbReference>
<dbReference type="OrthoDB" id="676979at2759"/>
<dbReference type="PANTHER" id="PTHR48056:SF61">
    <property type="entry name" value="PROTEIN KINASE DOMAIN-CONTAINING PROTEIN"/>
    <property type="match status" value="1"/>
</dbReference>
<dbReference type="SMART" id="SM00369">
    <property type="entry name" value="LRR_TYP"/>
    <property type="match status" value="4"/>
</dbReference>
<evidence type="ECO:0000256" key="9">
    <source>
        <dbReference type="SAM" id="SignalP"/>
    </source>
</evidence>
<dbReference type="FunFam" id="3.80.10.10:FF:000380">
    <property type="entry name" value="Putative inactive leucine-rich repeat receptor-like protein kinase"/>
    <property type="match status" value="1"/>
</dbReference>
<accession>A0A200QYA9</accession>
<keyword evidence="5 8" id="KW-1133">Transmembrane helix</keyword>
<dbReference type="PROSITE" id="PS51450">
    <property type="entry name" value="LRR"/>
    <property type="match status" value="1"/>
</dbReference>
<feature type="domain" description="Protein kinase" evidence="10">
    <location>
        <begin position="484"/>
        <end position="747"/>
    </location>
</feature>
<comment type="caution">
    <text evidence="11">The sequence shown here is derived from an EMBL/GenBank/DDBJ whole genome shotgun (WGS) entry which is preliminary data.</text>
</comment>
<keyword evidence="4" id="KW-0677">Repeat</keyword>
<dbReference type="InterPro" id="IPR001611">
    <property type="entry name" value="Leu-rich_rpt"/>
</dbReference>
<dbReference type="Pfam" id="PF00560">
    <property type="entry name" value="LRR_1"/>
    <property type="match status" value="1"/>
</dbReference>
<feature type="transmembrane region" description="Helical" evidence="8">
    <location>
        <begin position="591"/>
        <end position="613"/>
    </location>
</feature>
<evidence type="ECO:0000256" key="7">
    <source>
        <dbReference type="ARBA" id="ARBA00023180"/>
    </source>
</evidence>
<dbReference type="FunFam" id="3.80.10.10:FF:000155">
    <property type="entry name" value="Putative inactive leucine-rich repeat receptor-like protein kinase"/>
    <property type="match status" value="1"/>
</dbReference>
<evidence type="ECO:0000256" key="4">
    <source>
        <dbReference type="ARBA" id="ARBA00022737"/>
    </source>
</evidence>
<dbReference type="InterPro" id="IPR050647">
    <property type="entry name" value="Plant_LRR-RLKs"/>
</dbReference>
<dbReference type="SUPFAM" id="SSF52058">
    <property type="entry name" value="L domain-like"/>
    <property type="match status" value="1"/>
</dbReference>
<dbReference type="InterPro" id="IPR032675">
    <property type="entry name" value="LRR_dom_sf"/>
</dbReference>
<dbReference type="InterPro" id="IPR000719">
    <property type="entry name" value="Prot_kinase_dom"/>
</dbReference>
<evidence type="ECO:0000256" key="5">
    <source>
        <dbReference type="ARBA" id="ARBA00022989"/>
    </source>
</evidence>
<keyword evidence="11" id="KW-0808">Transferase</keyword>
<sequence length="766" mass="85232">MDYFCPFRILCLLWLLLIPGTHQLQSSQTQVLQQLRKHLEYPKPLEVWNDYSGDLCNIQSSLQLSLVCEDNSVTELKIMGEGTDKVSKFDGFPILNQTLSSDFSIDSFFTTLSRLTNLKALSLISLGIWGPLSDKIHRLYSLESLDLSANFLYGSIPPKISAMAKLQILTLDGNFFNDTVPNWFDSLYNLTILSLKNNQLKGPFPFSICKIKTLTALALSHNNISGKLPNLGSLTSLHVLDLRENQIDSELPVMPKGLVTVLLSKNSFDGEIPEEYGELNQLQHLDLSFNFLQRTPPASLFSLPNISYLNLASNMLSGSLPYRLDCGGVLGYVDISTNKLTGGLPSCLRTTSDKRVIKVGGNCLSVDTQHQHPESYCENVRIKKESGSGVKAIVVLIGVIIGIVIFMALLAFGLLILFRRYCQRGSSEQHLLPKAVQENSITGFSSELLANARFISQAAKLGTQGVPTYRLFSIEELKEATNNFDQSTFLGEGSIGKIYKGKLENGTYVAIRCLALFKRDSIRNLKLRLDLLSKLRHPHLVCLLGHCIDGGERDDSTVNRVFLIYEYVPNGSLHTYISEDSEKILKWSERLAVLIGIAKAVHFLHTGIIPGFLNNRLKANNILLDEHRIAKLSDYGLSIITKEIDKLEVGLKLQMTKIEDDVYSFGFILLEMLVGPTAARRGESYLLNEMASFSSQDSRRRIVDPVVLSTCSQESLSIVISITNKCISTESSTRPSFEDVLWNLQYASQVQATADGDQRPDVATQP</sequence>